<proteinExistence type="predicted"/>
<evidence type="ECO:0008006" key="4">
    <source>
        <dbReference type="Google" id="ProtNLM"/>
    </source>
</evidence>
<dbReference type="AlphaFoldDB" id="A0CV77"/>
<dbReference type="HOGENOM" id="CLU_077273_0_0_1"/>
<protein>
    <recommendedName>
        <fullName evidence="4">Mini antigen</fullName>
    </recommendedName>
</protein>
<evidence type="ECO:0000313" key="2">
    <source>
        <dbReference type="EMBL" id="CAK74694.1"/>
    </source>
</evidence>
<dbReference type="InParanoid" id="A0CV77"/>
<accession>A0CV77</accession>
<dbReference type="Proteomes" id="UP000000600">
    <property type="component" value="Unassembled WGS sequence"/>
</dbReference>
<dbReference type="RefSeq" id="XP_001442091.1">
    <property type="nucleotide sequence ID" value="XM_001442054.1"/>
</dbReference>
<gene>
    <name evidence="2" type="ORF">GSPATT00010862001</name>
</gene>
<keyword evidence="3" id="KW-1185">Reference proteome</keyword>
<feature type="chain" id="PRO_5002623735" description="Mini antigen" evidence="1">
    <location>
        <begin position="18"/>
        <end position="295"/>
    </location>
</feature>
<name>A0CV77_PARTE</name>
<evidence type="ECO:0000256" key="1">
    <source>
        <dbReference type="SAM" id="SignalP"/>
    </source>
</evidence>
<dbReference type="EMBL" id="CT868196">
    <property type="protein sequence ID" value="CAK74694.1"/>
    <property type="molecule type" value="Genomic_DNA"/>
</dbReference>
<dbReference type="OrthoDB" id="296359at2759"/>
<feature type="signal peptide" evidence="1">
    <location>
        <begin position="1"/>
        <end position="17"/>
    </location>
</feature>
<dbReference type="KEGG" id="ptm:GSPATT00010862001"/>
<dbReference type="GeneID" id="5027876"/>
<evidence type="ECO:0000313" key="3">
    <source>
        <dbReference type="Proteomes" id="UP000000600"/>
    </source>
</evidence>
<keyword evidence="1" id="KW-0732">Signal</keyword>
<dbReference type="OMA" id="TTGMRGA"/>
<reference evidence="2 3" key="1">
    <citation type="journal article" date="2006" name="Nature">
        <title>Global trends of whole-genome duplications revealed by the ciliate Paramecium tetraurelia.</title>
        <authorList>
            <consortium name="Genoscope"/>
            <person name="Aury J.-M."/>
            <person name="Jaillon O."/>
            <person name="Duret L."/>
            <person name="Noel B."/>
            <person name="Jubin C."/>
            <person name="Porcel B.M."/>
            <person name="Segurens B."/>
            <person name="Daubin V."/>
            <person name="Anthouard V."/>
            <person name="Aiach N."/>
            <person name="Arnaiz O."/>
            <person name="Billaut A."/>
            <person name="Beisson J."/>
            <person name="Blanc I."/>
            <person name="Bouhouche K."/>
            <person name="Camara F."/>
            <person name="Duharcourt S."/>
            <person name="Guigo R."/>
            <person name="Gogendeau D."/>
            <person name="Katinka M."/>
            <person name="Keller A.-M."/>
            <person name="Kissmehl R."/>
            <person name="Klotz C."/>
            <person name="Koll F."/>
            <person name="Le Moue A."/>
            <person name="Lepere C."/>
            <person name="Malinsky S."/>
            <person name="Nowacki M."/>
            <person name="Nowak J.K."/>
            <person name="Plattner H."/>
            <person name="Poulain J."/>
            <person name="Ruiz F."/>
            <person name="Serrano V."/>
            <person name="Zagulski M."/>
            <person name="Dessen P."/>
            <person name="Betermier M."/>
            <person name="Weissenbach J."/>
            <person name="Scarpelli C."/>
            <person name="Schachter V."/>
            <person name="Sperling L."/>
            <person name="Meyer E."/>
            <person name="Cohen J."/>
            <person name="Wincker P."/>
        </authorList>
    </citation>
    <scope>NUCLEOTIDE SEQUENCE [LARGE SCALE GENOMIC DNA]</scope>
    <source>
        <strain evidence="2 3">Stock d4-2</strain>
    </source>
</reference>
<organism evidence="2 3">
    <name type="scientific">Paramecium tetraurelia</name>
    <dbReference type="NCBI Taxonomy" id="5888"/>
    <lineage>
        <taxon>Eukaryota</taxon>
        <taxon>Sar</taxon>
        <taxon>Alveolata</taxon>
        <taxon>Ciliophora</taxon>
        <taxon>Intramacronucleata</taxon>
        <taxon>Oligohymenophorea</taxon>
        <taxon>Peniculida</taxon>
        <taxon>Parameciidae</taxon>
        <taxon>Paramecium</taxon>
    </lineage>
</organism>
<sequence length="295" mass="32036">MNKSLLLFIGLLATTYAVTFDTTMHCACEELSQTECAKQMGYCKWSTTCETVEYTAASCSSVTQANCTPKLTGYQCAWESSSCVEKSYSCGDFTTADDCPRSIDCYWNKSGKCDSFSSCGDYDETNCRHYGCKFTSGACASFTCSSYTTESDCSGQDSETTRCAWTTDGKCQALSLSASCTDFSNYKSRCESSSSCKYASNSCSFKTCADFTNENQCYVVRASQTEVTLCAWSGSACADAADTSKLTQDTCFDVSYQNYRWSTDSKCVECSDLVSDDISSNAVILSVFVALALIA</sequence>